<feature type="region of interest" description="Disordered" evidence="1">
    <location>
        <begin position="624"/>
        <end position="646"/>
    </location>
</feature>
<organism evidence="2 3">
    <name type="scientific">Polarella glacialis</name>
    <name type="common">Dinoflagellate</name>
    <dbReference type="NCBI Taxonomy" id="89957"/>
    <lineage>
        <taxon>Eukaryota</taxon>
        <taxon>Sar</taxon>
        <taxon>Alveolata</taxon>
        <taxon>Dinophyceae</taxon>
        <taxon>Suessiales</taxon>
        <taxon>Suessiaceae</taxon>
        <taxon>Polarella</taxon>
    </lineage>
</organism>
<name>A0A813FY36_POLGL</name>
<accession>A0A813FY36</accession>
<protein>
    <submittedName>
        <fullName evidence="2">Uncharacterized protein</fullName>
    </submittedName>
</protein>
<reference evidence="2" key="1">
    <citation type="submission" date="2021-02" db="EMBL/GenBank/DDBJ databases">
        <authorList>
            <person name="Dougan E. K."/>
            <person name="Rhodes N."/>
            <person name="Thang M."/>
            <person name="Chan C."/>
        </authorList>
    </citation>
    <scope>NUCLEOTIDE SEQUENCE</scope>
</reference>
<dbReference type="EMBL" id="CAJNNV010026773">
    <property type="protein sequence ID" value="CAE8618975.1"/>
    <property type="molecule type" value="Genomic_DNA"/>
</dbReference>
<comment type="caution">
    <text evidence="2">The sequence shown here is derived from an EMBL/GenBank/DDBJ whole genome shotgun (WGS) entry which is preliminary data.</text>
</comment>
<evidence type="ECO:0000313" key="2">
    <source>
        <dbReference type="EMBL" id="CAE8618975.1"/>
    </source>
</evidence>
<gene>
    <name evidence="2" type="ORF">PGLA1383_LOCUS36569</name>
</gene>
<evidence type="ECO:0000256" key="1">
    <source>
        <dbReference type="SAM" id="MobiDB-lite"/>
    </source>
</evidence>
<sequence>MGCCSASVLSQVSEDAQTGKKGKKPQGKQKVEFPPAGEPLRGGDVSTASAPPGVVDDAAPGDGIPISQPLPGAVPEAAPGSPDLRIASAPETLPESEKLKGLVVGVGAEAPDVGGASATPLQASVAEAAVSSGSPSPPDCAALAVALPLPGLVPVGASEDGMQAIFQRYMTRVPEAVTKTLDCSWERLEAETTKARDQAGDPLEWYWLMPAEAAGAAEEAPKSAIGPDSALGLVAYREQRGASASHGHICHLSLAPAGGDQALAWLELLPGAVDAVRTEMFRSLPISSLRITLWYADYEDGKFRLNKDADAICKQAGFRWFQLANSSDGKRGQIMSLRRVEERDPAAPEDAADVSLASCLVLPHKAAAAKDATENEADKAGMADVRPPCNALVLAECLRRHTLQPDGDEPEPGSVSASANLVQQLLHRLTYRQDGRKSGVSLIRSLDSSSPQACTAFATECLKDAVEDAGDPKSWLCAASGAGEKVADGEGKAPHALCGGLALAVNWKDHLVNPAEPAWASVAVHATGGKEGTHRDNPVAYLATEDDEIFVMVWKLPSELSDFSDQGVYDLARRLLKEAPPSEGGDERAISQVLLPRIQFCAPSSADIPKSMLEAAPVAEKGDGEAAAVASPSPATAGASPPASAMDFERSRELLSMRLQARPPGRGVLQRSSAAAAGVAAGPGATLRLDGKFLFAVWHDKYDDLEVPLFVSLVQSPP</sequence>
<keyword evidence="3" id="KW-1185">Reference proteome</keyword>
<dbReference type="AlphaFoldDB" id="A0A813FY36"/>
<proteinExistence type="predicted"/>
<feature type="region of interest" description="Disordered" evidence="1">
    <location>
        <begin position="1"/>
        <end position="93"/>
    </location>
</feature>
<feature type="compositionally biased region" description="Polar residues" evidence="1">
    <location>
        <begin position="7"/>
        <end position="16"/>
    </location>
</feature>
<evidence type="ECO:0000313" key="3">
    <source>
        <dbReference type="Proteomes" id="UP000654075"/>
    </source>
</evidence>
<dbReference type="OrthoDB" id="449283at2759"/>
<feature type="compositionally biased region" description="Low complexity" evidence="1">
    <location>
        <begin position="626"/>
        <end position="645"/>
    </location>
</feature>
<dbReference type="Proteomes" id="UP000654075">
    <property type="component" value="Unassembled WGS sequence"/>
</dbReference>